<proteinExistence type="predicted"/>
<comment type="caution">
    <text evidence="2">The sequence shown here is derived from an EMBL/GenBank/DDBJ whole genome shotgun (WGS) entry which is preliminary data.</text>
</comment>
<dbReference type="EMBL" id="LAFY01000597">
    <property type="protein sequence ID" value="KJX96710.1"/>
    <property type="molecule type" value="Genomic_DNA"/>
</dbReference>
<dbReference type="STRING" id="1047168.A0A0F4GKI7"/>
<keyword evidence="3" id="KW-1185">Reference proteome</keyword>
<feature type="compositionally biased region" description="Acidic residues" evidence="1">
    <location>
        <begin position="182"/>
        <end position="210"/>
    </location>
</feature>
<protein>
    <submittedName>
        <fullName evidence="2">Uncharacterized protein</fullName>
    </submittedName>
</protein>
<dbReference type="AlphaFoldDB" id="A0A0F4GKI7"/>
<evidence type="ECO:0000256" key="1">
    <source>
        <dbReference type="SAM" id="MobiDB-lite"/>
    </source>
</evidence>
<gene>
    <name evidence="2" type="ORF">TI39_contig605g00004</name>
</gene>
<feature type="region of interest" description="Disordered" evidence="1">
    <location>
        <begin position="135"/>
        <end position="216"/>
    </location>
</feature>
<dbReference type="OrthoDB" id="8062037at2759"/>
<evidence type="ECO:0000313" key="3">
    <source>
        <dbReference type="Proteomes" id="UP000033647"/>
    </source>
</evidence>
<reference evidence="2 3" key="1">
    <citation type="submission" date="2015-03" db="EMBL/GenBank/DDBJ databases">
        <title>RNA-seq based gene annotation and comparative genomics of four Zymoseptoria species reveal species-specific pathogenicity related genes and transposable element activity.</title>
        <authorList>
            <person name="Grandaubert J."/>
            <person name="Bhattacharyya A."/>
            <person name="Stukenbrock E.H."/>
        </authorList>
    </citation>
    <scope>NUCLEOTIDE SEQUENCE [LARGE SCALE GENOMIC DNA]</scope>
    <source>
        <strain evidence="2 3">Zb18110</strain>
    </source>
</reference>
<name>A0A0F4GKI7_9PEZI</name>
<feature type="compositionally biased region" description="Polar residues" evidence="1">
    <location>
        <begin position="143"/>
        <end position="157"/>
    </location>
</feature>
<evidence type="ECO:0000313" key="2">
    <source>
        <dbReference type="EMBL" id="KJX96710.1"/>
    </source>
</evidence>
<dbReference type="Proteomes" id="UP000033647">
    <property type="component" value="Unassembled WGS sequence"/>
</dbReference>
<organism evidence="2 3">
    <name type="scientific">Zymoseptoria brevis</name>
    <dbReference type="NCBI Taxonomy" id="1047168"/>
    <lineage>
        <taxon>Eukaryota</taxon>
        <taxon>Fungi</taxon>
        <taxon>Dikarya</taxon>
        <taxon>Ascomycota</taxon>
        <taxon>Pezizomycotina</taxon>
        <taxon>Dothideomycetes</taxon>
        <taxon>Dothideomycetidae</taxon>
        <taxon>Mycosphaerellales</taxon>
        <taxon>Mycosphaerellaceae</taxon>
        <taxon>Zymoseptoria</taxon>
    </lineage>
</organism>
<accession>A0A0F4GKI7</accession>
<sequence length="379" mass="43721">MSRNNNYFAVLDQAGPFKHEDLLMPGSDDRDDMVILEECLRELEIAQVGRRSIRGTIAYRRTQVAILRVELAYLNMHTYIDLEGVGRVGLFTREDYMAVKQILERHSRLLQAYRNPNTPLVYRKLSARLRPQTRSWTEESWHEATTNSQFSTKTSSLRMAPMDPAQAGSDEELNEDSHERFDEDSDEESDENSDDDSDAGSYEGPDEGSDGDSVQGSGFWLLRDGETIEEFNLGFEREQQRRVRELELLQAAPDYMRGSVEYCRVQIEILDVEADNIFIFKYITLEGIDRVGLFTREDYVHVMDILHRQMDLLQHAIDHGNGALIDFTRETPISLRPRMSLPRLRPGKIELPYCRLIVSASPTIAPFRWHVLARLLSLM</sequence>